<evidence type="ECO:0000256" key="1">
    <source>
        <dbReference type="SAM" id="MobiDB-lite"/>
    </source>
</evidence>
<name>A0A2T2Z250_9NOCA</name>
<dbReference type="AlphaFoldDB" id="A0A2T2Z250"/>
<dbReference type="Proteomes" id="UP000241647">
    <property type="component" value="Unassembled WGS sequence"/>
</dbReference>
<organism evidence="2 3">
    <name type="scientific">Nocardia nova</name>
    <dbReference type="NCBI Taxonomy" id="37330"/>
    <lineage>
        <taxon>Bacteria</taxon>
        <taxon>Bacillati</taxon>
        <taxon>Actinomycetota</taxon>
        <taxon>Actinomycetes</taxon>
        <taxon>Mycobacteriales</taxon>
        <taxon>Nocardiaceae</taxon>
        <taxon>Nocardia</taxon>
    </lineage>
</organism>
<sequence length="111" mass="11625">MIGPIRDHRLRTDGVRMRQAAPRFREYGPASPTVPRPVGDLAAMLPEGLSCGGEFTAPAISAIARADRRAGFPSDFGPGDRPAEARAGCGGTGVADRISRGQVPSPGDSRR</sequence>
<gene>
    <name evidence="2" type="ORF">C8259_16850</name>
</gene>
<evidence type="ECO:0000313" key="3">
    <source>
        <dbReference type="Proteomes" id="UP000241647"/>
    </source>
</evidence>
<protein>
    <submittedName>
        <fullName evidence="2">Uncharacterized protein</fullName>
    </submittedName>
</protein>
<comment type="caution">
    <text evidence="2">The sequence shown here is derived from an EMBL/GenBank/DDBJ whole genome shotgun (WGS) entry which is preliminary data.</text>
</comment>
<feature type="region of interest" description="Disordered" evidence="1">
    <location>
        <begin position="1"/>
        <end position="39"/>
    </location>
</feature>
<proteinExistence type="predicted"/>
<feature type="compositionally biased region" description="Basic and acidic residues" evidence="1">
    <location>
        <begin position="1"/>
        <end position="16"/>
    </location>
</feature>
<dbReference type="EMBL" id="PYHS01000008">
    <property type="protein sequence ID" value="PSR61851.1"/>
    <property type="molecule type" value="Genomic_DNA"/>
</dbReference>
<accession>A0A2T2Z250</accession>
<feature type="region of interest" description="Disordered" evidence="1">
    <location>
        <begin position="71"/>
        <end position="111"/>
    </location>
</feature>
<reference evidence="2 3" key="1">
    <citation type="submission" date="2018-02" db="EMBL/GenBank/DDBJ databases">
        <title>8 Nocardia nova and 1 Nocardia cyriacigeorgica strain used for evolution to TMP-SMX.</title>
        <authorList>
            <person name="Mehta H."/>
            <person name="Weng J."/>
            <person name="Shamoo Y."/>
        </authorList>
    </citation>
    <scope>NUCLEOTIDE SEQUENCE [LARGE SCALE GENOMIC DNA]</scope>
    <source>
        <strain evidence="2 3">ATCC 33727</strain>
    </source>
</reference>
<evidence type="ECO:0000313" key="2">
    <source>
        <dbReference type="EMBL" id="PSR61851.1"/>
    </source>
</evidence>